<dbReference type="GO" id="GO:0005762">
    <property type="term" value="C:mitochondrial large ribosomal subunit"/>
    <property type="evidence" value="ECO:0007669"/>
    <property type="project" value="TreeGrafter"/>
</dbReference>
<comment type="caution">
    <text evidence="2">The sequence shown here is derived from an EMBL/GenBank/DDBJ whole genome shotgun (WGS) entry which is preliminary data.</text>
</comment>
<gene>
    <name evidence="2" type="ORF">DNG_09336</name>
</gene>
<dbReference type="GO" id="GO:0003735">
    <property type="term" value="F:structural constituent of ribosome"/>
    <property type="evidence" value="ECO:0007669"/>
    <property type="project" value="TreeGrafter"/>
</dbReference>
<evidence type="ECO:0000256" key="1">
    <source>
        <dbReference type="SAM" id="MobiDB-lite"/>
    </source>
</evidence>
<dbReference type="Proteomes" id="UP001187682">
    <property type="component" value="Unassembled WGS sequence"/>
</dbReference>
<dbReference type="Pfam" id="PF12824">
    <property type="entry name" value="MRP-L20"/>
    <property type="match status" value="1"/>
</dbReference>
<keyword evidence="2" id="KW-0687">Ribonucleoprotein</keyword>
<reference evidence="2" key="1">
    <citation type="submission" date="2018-03" db="EMBL/GenBank/DDBJ databases">
        <authorList>
            <person name="Guldener U."/>
        </authorList>
    </citation>
    <scope>NUCLEOTIDE SEQUENCE</scope>
</reference>
<accession>A0AAE8SZ92</accession>
<proteinExistence type="predicted"/>
<dbReference type="PANTHER" id="PTHR28266">
    <property type="entry name" value="54S RIBOSOMAL PROTEIN L20, MITOCHONDRIAL"/>
    <property type="match status" value="1"/>
</dbReference>
<keyword evidence="3" id="KW-1185">Reference proteome</keyword>
<organism evidence="2 3">
    <name type="scientific">Cephalotrichum gorgonifer</name>
    <dbReference type="NCBI Taxonomy" id="2041049"/>
    <lineage>
        <taxon>Eukaryota</taxon>
        <taxon>Fungi</taxon>
        <taxon>Dikarya</taxon>
        <taxon>Ascomycota</taxon>
        <taxon>Pezizomycotina</taxon>
        <taxon>Sordariomycetes</taxon>
        <taxon>Hypocreomycetidae</taxon>
        <taxon>Microascales</taxon>
        <taxon>Microascaceae</taxon>
        <taxon>Cephalotrichum</taxon>
    </lineage>
</organism>
<feature type="region of interest" description="Disordered" evidence="1">
    <location>
        <begin position="57"/>
        <end position="79"/>
    </location>
</feature>
<dbReference type="AlphaFoldDB" id="A0AAE8SZ92"/>
<protein>
    <submittedName>
        <fullName evidence="2">Related to 60S ribosomal protein L20</fullName>
    </submittedName>
</protein>
<name>A0AAE8SZ92_9PEZI</name>
<evidence type="ECO:0000313" key="2">
    <source>
        <dbReference type="EMBL" id="SPO06644.1"/>
    </source>
</evidence>
<dbReference type="PANTHER" id="PTHR28266:SF1">
    <property type="entry name" value="LARGE RIBOSOMAL SUBUNIT PROTEIN ML58"/>
    <property type="match status" value="1"/>
</dbReference>
<sequence length="219" mass="24767">MSSTLTRRPATALASSLRSSLSTINGTTTAAAPVVLVSRRSHQTTARTKRSLRIRPHPSHTLRNKGEAPVDEIVFNPPSSQPSVYHTPFKFLPPSDPRRSSNLRLLFNTPSAGAASASAEYLPPALTPTAEKKYHLTKEDVEEMRKLRWEDPETWSLRKLSEKFDCSIHFVQIATAVQESYKERLAEGTRRMKATWGPKKMKAREDRLLRKEMLFRGEL</sequence>
<dbReference type="EMBL" id="ONZQ02000016">
    <property type="protein sequence ID" value="SPO06644.1"/>
    <property type="molecule type" value="Genomic_DNA"/>
</dbReference>
<evidence type="ECO:0000313" key="3">
    <source>
        <dbReference type="Proteomes" id="UP001187682"/>
    </source>
</evidence>
<dbReference type="InterPro" id="IPR024388">
    <property type="entry name" value="Ribosomal_mL58"/>
</dbReference>
<keyword evidence="2" id="KW-0689">Ribosomal protein</keyword>